<dbReference type="EMBL" id="BAABGL010000011">
    <property type="protein sequence ID" value="GAA4390865.1"/>
    <property type="molecule type" value="Genomic_DNA"/>
</dbReference>
<comment type="caution">
    <text evidence="2">The sequence shown here is derived from an EMBL/GenBank/DDBJ whole genome shotgun (WGS) entry which is preliminary data.</text>
</comment>
<dbReference type="Pfam" id="PF12680">
    <property type="entry name" value="SnoaL_2"/>
    <property type="match status" value="1"/>
</dbReference>
<protein>
    <submittedName>
        <fullName evidence="2">Nuclear transport factor 2 family protein</fullName>
    </submittedName>
</protein>
<dbReference type="Proteomes" id="UP001500642">
    <property type="component" value="Unassembled WGS sequence"/>
</dbReference>
<organism evidence="2 3">
    <name type="scientific">Brevibacterium pityocampae</name>
    <dbReference type="NCBI Taxonomy" id="506594"/>
    <lineage>
        <taxon>Bacteria</taxon>
        <taxon>Bacillati</taxon>
        <taxon>Actinomycetota</taxon>
        <taxon>Actinomycetes</taxon>
        <taxon>Micrococcales</taxon>
        <taxon>Brevibacteriaceae</taxon>
        <taxon>Brevibacterium</taxon>
    </lineage>
</organism>
<dbReference type="InterPro" id="IPR037401">
    <property type="entry name" value="SnoaL-like"/>
</dbReference>
<keyword evidence="3" id="KW-1185">Reference proteome</keyword>
<evidence type="ECO:0000313" key="2">
    <source>
        <dbReference type="EMBL" id="GAA4390865.1"/>
    </source>
</evidence>
<sequence>MTAAAPAPIQAWHDLVRSPEPEKLRALLSPEVTFRSPAVHTPQEGAEKTFAYLWAATQVLRPTLTYDHEWYDANSAVLQFSATVDGLDVSGVDIIEWDVEGKITDFTVMVRPLKGLQAVIGAMGAELQKGSPGQTG</sequence>
<gene>
    <name evidence="2" type="ORF">GCM10023167_17730</name>
</gene>
<dbReference type="RefSeq" id="WP_137318411.1">
    <property type="nucleotide sequence ID" value="NZ_BAABGL010000011.1"/>
</dbReference>
<evidence type="ECO:0000313" key="3">
    <source>
        <dbReference type="Proteomes" id="UP001500642"/>
    </source>
</evidence>
<accession>A0ABP8JHK2</accession>
<evidence type="ECO:0000259" key="1">
    <source>
        <dbReference type="Pfam" id="PF12680"/>
    </source>
</evidence>
<dbReference type="Gene3D" id="3.10.450.50">
    <property type="match status" value="1"/>
</dbReference>
<feature type="domain" description="SnoaL-like" evidence="1">
    <location>
        <begin position="9"/>
        <end position="105"/>
    </location>
</feature>
<reference evidence="3" key="1">
    <citation type="journal article" date="2019" name="Int. J. Syst. Evol. Microbiol.">
        <title>The Global Catalogue of Microorganisms (GCM) 10K type strain sequencing project: providing services to taxonomists for standard genome sequencing and annotation.</title>
        <authorList>
            <consortium name="The Broad Institute Genomics Platform"/>
            <consortium name="The Broad Institute Genome Sequencing Center for Infectious Disease"/>
            <person name="Wu L."/>
            <person name="Ma J."/>
        </authorList>
    </citation>
    <scope>NUCLEOTIDE SEQUENCE [LARGE SCALE GENOMIC DNA]</scope>
    <source>
        <strain evidence="3">JCM 17808</strain>
    </source>
</reference>
<dbReference type="InterPro" id="IPR032710">
    <property type="entry name" value="NTF2-like_dom_sf"/>
</dbReference>
<dbReference type="SUPFAM" id="SSF54427">
    <property type="entry name" value="NTF2-like"/>
    <property type="match status" value="1"/>
</dbReference>
<proteinExistence type="predicted"/>
<name>A0ABP8JHK2_9MICO</name>